<dbReference type="InterPro" id="IPR016181">
    <property type="entry name" value="Acyl_CoA_acyltransferase"/>
</dbReference>
<dbReference type="EMBL" id="CP097899">
    <property type="protein sequence ID" value="URN93930.1"/>
    <property type="molecule type" value="Genomic_DNA"/>
</dbReference>
<dbReference type="Gene3D" id="3.40.630.30">
    <property type="match status" value="1"/>
</dbReference>
<dbReference type="SUPFAM" id="SSF55729">
    <property type="entry name" value="Acyl-CoA N-acyltransferases (Nat)"/>
    <property type="match status" value="1"/>
</dbReference>
<name>A0A9J6ZCS0_9BACL</name>
<organism evidence="1 2">
    <name type="scientific">Candidatus Pristimantibacillus lignocellulolyticus</name>
    <dbReference type="NCBI Taxonomy" id="2994561"/>
    <lineage>
        <taxon>Bacteria</taxon>
        <taxon>Bacillati</taxon>
        <taxon>Bacillota</taxon>
        <taxon>Bacilli</taxon>
        <taxon>Bacillales</taxon>
        <taxon>Paenibacillaceae</taxon>
        <taxon>Candidatus Pristimantibacillus</taxon>
    </lineage>
</organism>
<dbReference type="AlphaFoldDB" id="A0A9J6ZCS0"/>
<dbReference type="KEGG" id="plig:NAG76_19195"/>
<reference evidence="1" key="1">
    <citation type="submission" date="2022-05" db="EMBL/GenBank/DDBJ databases">
        <title>Novel bacterial taxa in a minimal lignocellulolytic consortium and its capacity to transform plastics disclosed by genome-resolved metagenomics.</title>
        <authorList>
            <person name="Rodriguez C.A.D."/>
            <person name="Diaz-Garcia L."/>
            <person name="Herrera K."/>
            <person name="Tarazona N.A."/>
            <person name="Sproer C."/>
            <person name="Overmann J."/>
            <person name="Jimenez D.J."/>
        </authorList>
    </citation>
    <scope>NUCLEOTIDE SEQUENCE</scope>
    <source>
        <strain evidence="1">MAG5</strain>
    </source>
</reference>
<dbReference type="Proteomes" id="UP001056756">
    <property type="component" value="Chromosome"/>
</dbReference>
<evidence type="ECO:0000313" key="1">
    <source>
        <dbReference type="EMBL" id="URN93930.1"/>
    </source>
</evidence>
<accession>A0A9J6ZCS0</accession>
<proteinExistence type="predicted"/>
<evidence type="ECO:0000313" key="2">
    <source>
        <dbReference type="Proteomes" id="UP001056756"/>
    </source>
</evidence>
<protein>
    <submittedName>
        <fullName evidence="1">GNAT family N-acetyltransferase</fullName>
    </submittedName>
</protein>
<gene>
    <name evidence="1" type="ORF">NAG76_19195</name>
</gene>
<sequence length="226" mass="25897">MIMLTYHRITSIEDSYFPALHQLLGTIFPPEEVLAFDLWREPLEDPSIHVYVAIHDGKVVGSTEYRYYCDLRVAMTDFTIIGQPNLGIGRFLLRNREEDLKKLAEESGTVSQGMFAEVYDPFRAQIHEFGGVSPMNPIVRREVLSHIGYKRINFPYVHPSWDHEGQAVSELDLCFLPTDEGQVTISAELVATFLEGYYAALPNKPKEWLAMVSKLRLTDELELYPL</sequence>